<dbReference type="AlphaFoldDB" id="A0AAJ0D665"/>
<dbReference type="InterPro" id="IPR036770">
    <property type="entry name" value="Ankyrin_rpt-contain_sf"/>
</dbReference>
<dbReference type="EMBL" id="JAWDJX010000073">
    <property type="protein sequence ID" value="KAK3046965.1"/>
    <property type="molecule type" value="Genomic_DNA"/>
</dbReference>
<evidence type="ECO:0000256" key="1">
    <source>
        <dbReference type="ARBA" id="ARBA00022737"/>
    </source>
</evidence>
<sequence length="177" mass="19334">MTKFLVDRGANLNALSEYGETPLHLAVKRGDHGPDWTKGFVDHWNDPDLRAENILGIVDIDDDEDYAVAQASVEATRNSILDILFAHEGMDLSITDCFGIEPLHCVPYGRPFSTVTLSRLLQGGVRIDHRDISGRTALHLACSAANVDVVQLLIRKGAMIQSADNSGLNALHYAAIQ</sequence>
<dbReference type="Gene3D" id="1.25.40.20">
    <property type="entry name" value="Ankyrin repeat-containing domain"/>
    <property type="match status" value="2"/>
</dbReference>
<dbReference type="Pfam" id="PF12796">
    <property type="entry name" value="Ank_2"/>
    <property type="match status" value="1"/>
</dbReference>
<dbReference type="PANTHER" id="PTHR24171">
    <property type="entry name" value="ANKYRIN REPEAT DOMAIN-CONTAINING PROTEIN 39-RELATED"/>
    <property type="match status" value="1"/>
</dbReference>
<dbReference type="Proteomes" id="UP001271007">
    <property type="component" value="Unassembled WGS sequence"/>
</dbReference>
<comment type="caution">
    <text evidence="4">The sequence shown here is derived from an EMBL/GenBank/DDBJ whole genome shotgun (WGS) entry which is preliminary data.</text>
</comment>
<evidence type="ECO:0000313" key="5">
    <source>
        <dbReference type="Proteomes" id="UP001271007"/>
    </source>
</evidence>
<feature type="repeat" description="ANK" evidence="3">
    <location>
        <begin position="133"/>
        <end position="165"/>
    </location>
</feature>
<organism evidence="4 5">
    <name type="scientific">Extremus antarcticus</name>
    <dbReference type="NCBI Taxonomy" id="702011"/>
    <lineage>
        <taxon>Eukaryota</taxon>
        <taxon>Fungi</taxon>
        <taxon>Dikarya</taxon>
        <taxon>Ascomycota</taxon>
        <taxon>Pezizomycotina</taxon>
        <taxon>Dothideomycetes</taxon>
        <taxon>Dothideomycetidae</taxon>
        <taxon>Mycosphaerellales</taxon>
        <taxon>Extremaceae</taxon>
        <taxon>Extremus</taxon>
    </lineage>
</organism>
<dbReference type="PROSITE" id="PS50088">
    <property type="entry name" value="ANK_REPEAT"/>
    <property type="match status" value="1"/>
</dbReference>
<protein>
    <recommendedName>
        <fullName evidence="6">Ankyrin</fullName>
    </recommendedName>
</protein>
<dbReference type="SMART" id="SM00248">
    <property type="entry name" value="ANK"/>
    <property type="match status" value="2"/>
</dbReference>
<keyword evidence="2 3" id="KW-0040">ANK repeat</keyword>
<dbReference type="PROSITE" id="PS50297">
    <property type="entry name" value="ANK_REP_REGION"/>
    <property type="match status" value="1"/>
</dbReference>
<dbReference type="InterPro" id="IPR002110">
    <property type="entry name" value="Ankyrin_rpt"/>
</dbReference>
<gene>
    <name evidence="4" type="ORF">LTR09_011605</name>
</gene>
<evidence type="ECO:0000256" key="3">
    <source>
        <dbReference type="PROSITE-ProRule" id="PRU00023"/>
    </source>
</evidence>
<accession>A0AAJ0D665</accession>
<dbReference type="Pfam" id="PF13637">
    <property type="entry name" value="Ank_4"/>
    <property type="match status" value="1"/>
</dbReference>
<reference evidence="4" key="1">
    <citation type="submission" date="2023-04" db="EMBL/GenBank/DDBJ databases">
        <title>Black Yeasts Isolated from many extreme environments.</title>
        <authorList>
            <person name="Coleine C."/>
            <person name="Stajich J.E."/>
            <person name="Selbmann L."/>
        </authorList>
    </citation>
    <scope>NUCLEOTIDE SEQUENCE</scope>
    <source>
        <strain evidence="4">CCFEE 5312</strain>
    </source>
</reference>
<proteinExistence type="predicted"/>
<evidence type="ECO:0008006" key="6">
    <source>
        <dbReference type="Google" id="ProtNLM"/>
    </source>
</evidence>
<dbReference type="SUPFAM" id="SSF48403">
    <property type="entry name" value="Ankyrin repeat"/>
    <property type="match status" value="1"/>
</dbReference>
<evidence type="ECO:0000256" key="2">
    <source>
        <dbReference type="ARBA" id="ARBA00023043"/>
    </source>
</evidence>
<keyword evidence="5" id="KW-1185">Reference proteome</keyword>
<keyword evidence="1" id="KW-0677">Repeat</keyword>
<name>A0AAJ0D665_9PEZI</name>
<evidence type="ECO:0000313" key="4">
    <source>
        <dbReference type="EMBL" id="KAK3046965.1"/>
    </source>
</evidence>